<keyword evidence="2" id="KW-1185">Reference proteome</keyword>
<name>A0ACB8BK60_9AGAM</name>
<proteinExistence type="predicted"/>
<accession>A0ACB8BK60</accession>
<organism evidence="1 2">
    <name type="scientific">Leucogyrophana mollusca</name>
    <dbReference type="NCBI Taxonomy" id="85980"/>
    <lineage>
        <taxon>Eukaryota</taxon>
        <taxon>Fungi</taxon>
        <taxon>Dikarya</taxon>
        <taxon>Basidiomycota</taxon>
        <taxon>Agaricomycotina</taxon>
        <taxon>Agaricomycetes</taxon>
        <taxon>Agaricomycetidae</taxon>
        <taxon>Boletales</taxon>
        <taxon>Boletales incertae sedis</taxon>
        <taxon>Leucogyrophana</taxon>
    </lineage>
</organism>
<evidence type="ECO:0000313" key="2">
    <source>
        <dbReference type="Proteomes" id="UP000790709"/>
    </source>
</evidence>
<gene>
    <name evidence="1" type="ORF">BV22DRAFT_1034633</name>
</gene>
<sequence length="268" mass="30286">MQTAIMQSSSPAFHFPSTPSRSSYYSARSHQPMNSSPLASPKSSPTTAAQARRRSQYKSTASRIPSTSRGSNTERIGQPLFYRTGSQVPEDPQKSFLRERFKARCFERAQKQRESAVASRRRDSEPGDLFSDTSMDCEEEEDENSVMQDELFRRIVSNAKHKIRHSYRLSYSNEVGSSFDPDMEDVSGWESELRDHTSSTLDMTPEDLEAEEIAAYAEEYAALEDFADIDVTADDFSVWSDAEDLLPEPLPRKGKAQIEASDEDMDMT</sequence>
<protein>
    <submittedName>
        <fullName evidence="1">Uncharacterized protein</fullName>
    </submittedName>
</protein>
<comment type="caution">
    <text evidence="1">The sequence shown here is derived from an EMBL/GenBank/DDBJ whole genome shotgun (WGS) entry which is preliminary data.</text>
</comment>
<dbReference type="Proteomes" id="UP000790709">
    <property type="component" value="Unassembled WGS sequence"/>
</dbReference>
<dbReference type="EMBL" id="MU266413">
    <property type="protein sequence ID" value="KAH7924938.1"/>
    <property type="molecule type" value="Genomic_DNA"/>
</dbReference>
<evidence type="ECO:0000313" key="1">
    <source>
        <dbReference type="EMBL" id="KAH7924938.1"/>
    </source>
</evidence>
<reference evidence="1" key="1">
    <citation type="journal article" date="2021" name="New Phytol.">
        <title>Evolutionary innovations through gain and loss of genes in the ectomycorrhizal Boletales.</title>
        <authorList>
            <person name="Wu G."/>
            <person name="Miyauchi S."/>
            <person name="Morin E."/>
            <person name="Kuo A."/>
            <person name="Drula E."/>
            <person name="Varga T."/>
            <person name="Kohler A."/>
            <person name="Feng B."/>
            <person name="Cao Y."/>
            <person name="Lipzen A."/>
            <person name="Daum C."/>
            <person name="Hundley H."/>
            <person name="Pangilinan J."/>
            <person name="Johnson J."/>
            <person name="Barry K."/>
            <person name="LaButti K."/>
            <person name="Ng V."/>
            <person name="Ahrendt S."/>
            <person name="Min B."/>
            <person name="Choi I.G."/>
            <person name="Park H."/>
            <person name="Plett J.M."/>
            <person name="Magnuson J."/>
            <person name="Spatafora J.W."/>
            <person name="Nagy L.G."/>
            <person name="Henrissat B."/>
            <person name="Grigoriev I.V."/>
            <person name="Yang Z.L."/>
            <person name="Xu J."/>
            <person name="Martin F.M."/>
        </authorList>
    </citation>
    <scope>NUCLEOTIDE SEQUENCE</scope>
    <source>
        <strain evidence="1">KUC20120723A-06</strain>
    </source>
</reference>